<keyword evidence="3" id="KW-0256">Endoplasmic reticulum</keyword>
<dbReference type="AlphaFoldDB" id="A0A1W2TEY4"/>
<dbReference type="Pfam" id="PF11779">
    <property type="entry name" value="SPT_ssu-like"/>
    <property type="match status" value="1"/>
</dbReference>
<dbReference type="OrthoDB" id="202672at2759"/>
<feature type="transmembrane region" description="Helical" evidence="6">
    <location>
        <begin position="48"/>
        <end position="69"/>
    </location>
</feature>
<comment type="subcellular location">
    <subcellularLocation>
        <location evidence="1">Endoplasmic reticulum membrane</location>
        <topology evidence="1">Multi-pass membrane protein</topology>
    </subcellularLocation>
</comment>
<dbReference type="GO" id="GO:0005789">
    <property type="term" value="C:endoplasmic reticulum membrane"/>
    <property type="evidence" value="ECO:0007669"/>
    <property type="project" value="UniProtKB-SubCell"/>
</dbReference>
<sequence length="130" mass="14312">MSPTTYQSPYKPTPTSTLADTCVRWIRLKKYRIEVTYGVYVFTPNERIVFWTIFCILSSLIVTTALVYAQRSLLFLLRAIVSCASGSLPPGFPGTKYTVTELTASAARMEGIGGAMKLMRSTARNSQAAA</sequence>
<dbReference type="EMBL" id="DF977465">
    <property type="protein sequence ID" value="GAP86605.1"/>
    <property type="molecule type" value="Genomic_DNA"/>
</dbReference>
<proteinExistence type="predicted"/>
<protein>
    <submittedName>
        <fullName evidence="7">Uncharacterized protein</fullName>
    </submittedName>
</protein>
<keyword evidence="8" id="KW-1185">Reference proteome</keyword>
<organism evidence="7">
    <name type="scientific">Rosellinia necatrix</name>
    <name type="common">White root-rot fungus</name>
    <dbReference type="NCBI Taxonomy" id="77044"/>
    <lineage>
        <taxon>Eukaryota</taxon>
        <taxon>Fungi</taxon>
        <taxon>Dikarya</taxon>
        <taxon>Ascomycota</taxon>
        <taxon>Pezizomycotina</taxon>
        <taxon>Sordariomycetes</taxon>
        <taxon>Xylariomycetidae</taxon>
        <taxon>Xylariales</taxon>
        <taxon>Xylariaceae</taxon>
        <taxon>Rosellinia</taxon>
    </lineage>
</organism>
<keyword evidence="5 6" id="KW-0472">Membrane</keyword>
<evidence type="ECO:0000256" key="3">
    <source>
        <dbReference type="ARBA" id="ARBA00022824"/>
    </source>
</evidence>
<evidence type="ECO:0000256" key="4">
    <source>
        <dbReference type="ARBA" id="ARBA00022989"/>
    </source>
</evidence>
<evidence type="ECO:0000256" key="1">
    <source>
        <dbReference type="ARBA" id="ARBA00004477"/>
    </source>
</evidence>
<keyword evidence="2 6" id="KW-0812">Transmembrane</keyword>
<dbReference type="Proteomes" id="UP000054516">
    <property type="component" value="Unassembled WGS sequence"/>
</dbReference>
<accession>A0A1W2TEY4</accession>
<keyword evidence="4 6" id="KW-1133">Transmembrane helix</keyword>
<evidence type="ECO:0000256" key="5">
    <source>
        <dbReference type="ARBA" id="ARBA00023136"/>
    </source>
</evidence>
<evidence type="ECO:0000256" key="2">
    <source>
        <dbReference type="ARBA" id="ARBA00022692"/>
    </source>
</evidence>
<evidence type="ECO:0000256" key="6">
    <source>
        <dbReference type="SAM" id="Phobius"/>
    </source>
</evidence>
<dbReference type="InterPro" id="IPR024512">
    <property type="entry name" value="Ser_palmitoyltrfase_ssu-like"/>
</dbReference>
<evidence type="ECO:0000313" key="8">
    <source>
        <dbReference type="Proteomes" id="UP000054516"/>
    </source>
</evidence>
<name>A0A1W2TEY4_ROSNE</name>
<evidence type="ECO:0000313" key="7">
    <source>
        <dbReference type="EMBL" id="GAP86605.1"/>
    </source>
</evidence>
<reference evidence="7" key="1">
    <citation type="submission" date="2016-03" db="EMBL/GenBank/DDBJ databases">
        <title>Draft genome sequence of Rosellinia necatrix.</title>
        <authorList>
            <person name="Kanematsu S."/>
        </authorList>
    </citation>
    <scope>NUCLEOTIDE SEQUENCE [LARGE SCALE GENOMIC DNA]</scope>
    <source>
        <strain evidence="7">W97</strain>
    </source>
</reference>
<gene>
    <name evidence="7" type="ORF">SAMD00023353_2001380</name>
</gene>